<name>A0A0F9NIH5_9ZZZZ</name>
<organism evidence="1">
    <name type="scientific">marine sediment metagenome</name>
    <dbReference type="NCBI Taxonomy" id="412755"/>
    <lineage>
        <taxon>unclassified sequences</taxon>
        <taxon>metagenomes</taxon>
        <taxon>ecological metagenomes</taxon>
    </lineage>
</organism>
<evidence type="ECO:0000313" key="1">
    <source>
        <dbReference type="EMBL" id="KKN19290.1"/>
    </source>
</evidence>
<dbReference type="AlphaFoldDB" id="A0A0F9NIH5"/>
<sequence length="62" mass="6897">MYRILCQVSGGVTGYNSAYLKERDVEVTFNTKAQAQTKANQLTESANSNPLGLHFIYTPEKV</sequence>
<reference evidence="1" key="1">
    <citation type="journal article" date="2015" name="Nature">
        <title>Complex archaea that bridge the gap between prokaryotes and eukaryotes.</title>
        <authorList>
            <person name="Spang A."/>
            <person name="Saw J.H."/>
            <person name="Jorgensen S.L."/>
            <person name="Zaremba-Niedzwiedzka K."/>
            <person name="Martijn J."/>
            <person name="Lind A.E."/>
            <person name="van Eijk R."/>
            <person name="Schleper C."/>
            <person name="Guy L."/>
            <person name="Ettema T.J."/>
        </authorList>
    </citation>
    <scope>NUCLEOTIDE SEQUENCE</scope>
</reference>
<gene>
    <name evidence="1" type="ORF">LCGC14_0947190</name>
</gene>
<dbReference type="EMBL" id="LAZR01003349">
    <property type="protein sequence ID" value="KKN19290.1"/>
    <property type="molecule type" value="Genomic_DNA"/>
</dbReference>
<proteinExistence type="predicted"/>
<protein>
    <submittedName>
        <fullName evidence="1">Uncharacterized protein</fullName>
    </submittedName>
</protein>
<comment type="caution">
    <text evidence="1">The sequence shown here is derived from an EMBL/GenBank/DDBJ whole genome shotgun (WGS) entry which is preliminary data.</text>
</comment>
<accession>A0A0F9NIH5</accession>